<proteinExistence type="predicted"/>
<accession>A0ABU0AYV4</accession>
<reference evidence="1 2" key="1">
    <citation type="submission" date="2023-07" db="EMBL/GenBank/DDBJ databases">
        <title>Genomic Encyclopedia of Type Strains, Phase IV (KMG-IV): sequencing the most valuable type-strain genomes for metagenomic binning, comparative biology and taxonomic classification.</title>
        <authorList>
            <person name="Goeker M."/>
        </authorList>
    </citation>
    <scope>NUCLEOTIDE SEQUENCE [LARGE SCALE GENOMIC DNA]</scope>
    <source>
        <strain evidence="1 2">DSM 12396</strain>
    </source>
</reference>
<organism evidence="1 2">
    <name type="scientific">Desulfofundulus luciae</name>
    <dbReference type="NCBI Taxonomy" id="74702"/>
    <lineage>
        <taxon>Bacteria</taxon>
        <taxon>Bacillati</taxon>
        <taxon>Bacillota</taxon>
        <taxon>Clostridia</taxon>
        <taxon>Eubacteriales</taxon>
        <taxon>Peptococcaceae</taxon>
        <taxon>Desulfofundulus</taxon>
    </lineage>
</organism>
<evidence type="ECO:0000313" key="2">
    <source>
        <dbReference type="Proteomes" id="UP001225644"/>
    </source>
</evidence>
<dbReference type="Proteomes" id="UP001225644">
    <property type="component" value="Unassembled WGS sequence"/>
</dbReference>
<protein>
    <submittedName>
        <fullName evidence="1">Uncharacterized protein</fullName>
    </submittedName>
</protein>
<evidence type="ECO:0000313" key="1">
    <source>
        <dbReference type="EMBL" id="MDQ0285232.1"/>
    </source>
</evidence>
<comment type="caution">
    <text evidence="1">The sequence shown here is derived from an EMBL/GenBank/DDBJ whole genome shotgun (WGS) entry which is preliminary data.</text>
</comment>
<gene>
    <name evidence="1" type="ORF">J2Z49_000325</name>
</gene>
<keyword evidence="2" id="KW-1185">Reference proteome</keyword>
<sequence>MPYDVPLEHMEQILEAREWFEKYYAKYPESW</sequence>
<name>A0ABU0AYV4_9FIRM</name>
<dbReference type="EMBL" id="JAUSUX010000002">
    <property type="protein sequence ID" value="MDQ0285232.1"/>
    <property type="molecule type" value="Genomic_DNA"/>
</dbReference>